<keyword evidence="1" id="KW-0812">Transmembrane</keyword>
<dbReference type="EMBL" id="AHON02000029">
    <property type="protein sequence ID" value="EKO34459.1"/>
    <property type="molecule type" value="Genomic_DNA"/>
</dbReference>
<organism evidence="2 3">
    <name type="scientific">Leptospira santarosai str. MOR084</name>
    <dbReference type="NCBI Taxonomy" id="1049984"/>
    <lineage>
        <taxon>Bacteria</taxon>
        <taxon>Pseudomonadati</taxon>
        <taxon>Spirochaetota</taxon>
        <taxon>Spirochaetia</taxon>
        <taxon>Leptospirales</taxon>
        <taxon>Leptospiraceae</taxon>
        <taxon>Leptospira</taxon>
    </lineage>
</organism>
<sequence length="137" mass="16065">MIIISICLIIIATVSPLFYLNFKIGFHWIRISKSLSKIIRVFFLIVILGFLIKGKVYSRSKRFIQENFSLLILPKKIEVPQNLDFKRIKIRDSDLDIFVPTEGDQYFDHKIPCMPYMEYTFTPRGPTLQSGFKSIQN</sequence>
<accession>A0A0E2BH39</accession>
<proteinExistence type="predicted"/>
<evidence type="ECO:0000313" key="2">
    <source>
        <dbReference type="EMBL" id="EKO34459.1"/>
    </source>
</evidence>
<dbReference type="AlphaFoldDB" id="A0A0E2BH39"/>
<keyword evidence="3" id="KW-1185">Reference proteome</keyword>
<reference evidence="2" key="1">
    <citation type="submission" date="2012-10" db="EMBL/GenBank/DDBJ databases">
        <authorList>
            <person name="Harkins D.M."/>
            <person name="Durkin A.S."/>
            <person name="Brinkac L.M."/>
            <person name="Haft D.H."/>
            <person name="Selengut J.D."/>
            <person name="Sanka R."/>
            <person name="DePew J."/>
            <person name="Purushe J."/>
            <person name="Matthias M.A."/>
            <person name="Vinetz J.M."/>
            <person name="Sutton G.G."/>
            <person name="Nierman W.C."/>
            <person name="Fouts D.E."/>
        </authorList>
    </citation>
    <scope>NUCLEOTIDE SEQUENCE [LARGE SCALE GENOMIC DNA]</scope>
    <source>
        <strain evidence="2">MOR084</strain>
    </source>
</reference>
<gene>
    <name evidence="2" type="ORF">LEP1GSC179_3357</name>
</gene>
<evidence type="ECO:0000313" key="3">
    <source>
        <dbReference type="Proteomes" id="UP000006329"/>
    </source>
</evidence>
<feature type="transmembrane region" description="Helical" evidence="1">
    <location>
        <begin position="35"/>
        <end position="52"/>
    </location>
</feature>
<comment type="caution">
    <text evidence="2">The sequence shown here is derived from an EMBL/GenBank/DDBJ whole genome shotgun (WGS) entry which is preliminary data.</text>
</comment>
<feature type="transmembrane region" description="Helical" evidence="1">
    <location>
        <begin position="7"/>
        <end position="29"/>
    </location>
</feature>
<dbReference type="RefSeq" id="WP_004484575.1">
    <property type="nucleotide sequence ID" value="NZ_AHON02000029.1"/>
</dbReference>
<keyword evidence="1" id="KW-0472">Membrane</keyword>
<name>A0A0E2BH39_9LEPT</name>
<dbReference type="Proteomes" id="UP000006329">
    <property type="component" value="Unassembled WGS sequence"/>
</dbReference>
<protein>
    <submittedName>
        <fullName evidence="2">Uncharacterized protein</fullName>
    </submittedName>
</protein>
<evidence type="ECO:0000256" key="1">
    <source>
        <dbReference type="SAM" id="Phobius"/>
    </source>
</evidence>
<keyword evidence="1" id="KW-1133">Transmembrane helix</keyword>